<gene>
    <name evidence="1" type="primary">DKFZp686L13185</name>
</gene>
<proteinExistence type="predicted"/>
<organism evidence="1">
    <name type="scientific">Homo sapiens</name>
    <name type="common">Human</name>
    <dbReference type="NCBI Taxonomy" id="9606"/>
    <lineage>
        <taxon>Eukaryota</taxon>
        <taxon>Metazoa</taxon>
        <taxon>Chordata</taxon>
        <taxon>Craniata</taxon>
        <taxon>Vertebrata</taxon>
        <taxon>Euteleostomi</taxon>
        <taxon>Mammalia</taxon>
        <taxon>Eutheria</taxon>
        <taxon>Euarchontoglires</taxon>
        <taxon>Primates</taxon>
        <taxon>Haplorrhini</taxon>
        <taxon>Catarrhini</taxon>
        <taxon>Hominidae</taxon>
        <taxon>Homo</taxon>
    </lineage>
</organism>
<protein>
    <submittedName>
        <fullName evidence="1">Alternative protein DKFZp686L13185</fullName>
    </submittedName>
</protein>
<accession>L8EAW2</accession>
<dbReference type="AlphaFoldDB" id="L8EAW2"/>
<sequence length="85" mass="9246">MVEMPLPLTAAVHIPLGTDPRRLEMLKGVLCVLSGSTAWKVHGDSALSEPSWTEGLLSQSFLLLALCQKISIASEEFFSFLSLTK</sequence>
<name>L8EAW2_HUMAN</name>
<reference evidence="1" key="1">
    <citation type="journal article" date="2013" name="PLoS ONE">
        <title>Direct detection of alternative open reading frames translation products in human significantly expands the proteome.</title>
        <authorList>
            <person name="Vanderperre B."/>
            <person name="Lucier J.-F."/>
            <person name="Motard J."/>
            <person name="Tremblay G."/>
            <person name="Vanderperre S."/>
            <person name="Wisztorski M."/>
            <person name="Salzet M."/>
            <person name="Boisvert F.-M."/>
            <person name="Roucou X."/>
        </authorList>
    </citation>
    <scope>NUCLEOTIDE SEQUENCE</scope>
</reference>
<evidence type="ECO:0000313" key="1">
    <source>
        <dbReference type="EMBL" id="CCQ43971.1"/>
    </source>
</evidence>
<dbReference type="EMBL" id="HF584474">
    <property type="protein sequence ID" value="CCQ43971.1"/>
    <property type="molecule type" value="Genomic_DNA"/>
</dbReference>